<dbReference type="Proteomes" id="UP000256629">
    <property type="component" value="Unassembled WGS sequence"/>
</dbReference>
<accession>A0A3D9HL01</accession>
<keyword evidence="3" id="KW-1185">Reference proteome</keyword>
<keyword evidence="1" id="KW-1133">Transmembrane helix</keyword>
<evidence type="ECO:0000313" key="2">
    <source>
        <dbReference type="EMBL" id="RED49981.1"/>
    </source>
</evidence>
<evidence type="ECO:0000313" key="3">
    <source>
        <dbReference type="Proteomes" id="UP000256629"/>
    </source>
</evidence>
<reference evidence="2 3" key="1">
    <citation type="submission" date="2018-07" db="EMBL/GenBank/DDBJ databases">
        <title>Genomic Encyclopedia of Type Strains, Phase III (KMG-III): the genomes of soil and plant-associated and newly described type strains.</title>
        <authorList>
            <person name="Whitman W."/>
        </authorList>
    </citation>
    <scope>NUCLEOTIDE SEQUENCE [LARGE SCALE GENOMIC DNA]</scope>
    <source>
        <strain evidence="2 3">CECT 8487</strain>
    </source>
</reference>
<keyword evidence="1" id="KW-0472">Membrane</keyword>
<feature type="transmembrane region" description="Helical" evidence="1">
    <location>
        <begin position="95"/>
        <end position="114"/>
    </location>
</feature>
<keyword evidence="1" id="KW-0812">Transmembrane</keyword>
<sequence>MIKTSILIFSLLVINSLVAQTIGLKIYNKQNDQEVLIKENKRIRIKTFDGLKLTGRFKIIDDETISIKKKEIKLSQIEKIKKHPLVMSILINGSLYYLAAGFIIGGVELAILAFSSGDASAILLTPVVVLIMAPAPFLIKGAIKSPNILKSYKSSEQWQYEVIE</sequence>
<feature type="transmembrane region" description="Helical" evidence="1">
    <location>
        <begin position="121"/>
        <end position="139"/>
    </location>
</feature>
<name>A0A3D9HL01_9FLAO</name>
<proteinExistence type="predicted"/>
<gene>
    <name evidence="2" type="ORF">DFQ02_1011</name>
</gene>
<dbReference type="RefSeq" id="WP_116038948.1">
    <property type="nucleotide sequence ID" value="NZ_QRDX01000001.1"/>
</dbReference>
<dbReference type="EMBL" id="QRDX01000001">
    <property type="protein sequence ID" value="RED49981.1"/>
    <property type="molecule type" value="Genomic_DNA"/>
</dbReference>
<organism evidence="2 3">
    <name type="scientific">Seonamhaeicola aphaedonensis</name>
    <dbReference type="NCBI Taxonomy" id="1461338"/>
    <lineage>
        <taxon>Bacteria</taxon>
        <taxon>Pseudomonadati</taxon>
        <taxon>Bacteroidota</taxon>
        <taxon>Flavobacteriia</taxon>
        <taxon>Flavobacteriales</taxon>
        <taxon>Flavobacteriaceae</taxon>
    </lineage>
</organism>
<protein>
    <submittedName>
        <fullName evidence="2">Uncharacterized protein</fullName>
    </submittedName>
</protein>
<evidence type="ECO:0000256" key="1">
    <source>
        <dbReference type="SAM" id="Phobius"/>
    </source>
</evidence>
<comment type="caution">
    <text evidence="2">The sequence shown here is derived from an EMBL/GenBank/DDBJ whole genome shotgun (WGS) entry which is preliminary data.</text>
</comment>
<dbReference type="OrthoDB" id="1447510at2"/>
<dbReference type="AlphaFoldDB" id="A0A3D9HL01"/>